<accession>A0ABR2U832</accession>
<reference evidence="2 3" key="1">
    <citation type="journal article" date="2024" name="G3 (Bethesda)">
        <title>Genome assembly of Hibiscus sabdariffa L. provides insights into metabolisms of medicinal natural products.</title>
        <authorList>
            <person name="Kim T."/>
        </authorList>
    </citation>
    <scope>NUCLEOTIDE SEQUENCE [LARGE SCALE GENOMIC DNA]</scope>
    <source>
        <strain evidence="2">TK-2024</strain>
        <tissue evidence="2">Old leaves</tissue>
    </source>
</reference>
<evidence type="ECO:0000256" key="1">
    <source>
        <dbReference type="SAM" id="MobiDB-lite"/>
    </source>
</evidence>
<feature type="region of interest" description="Disordered" evidence="1">
    <location>
        <begin position="1"/>
        <end position="24"/>
    </location>
</feature>
<protein>
    <submittedName>
        <fullName evidence="2">Uncharacterized protein</fullName>
    </submittedName>
</protein>
<sequence length="120" mass="13513">MKESESSSKKLKEHDSSYYDPSDYIPMSPTLTQLYDHDSDDNDQSVMQSRVPTCSFCHKQHASECCKRIGRCLSCGSPNHFVGESPKNPYINPTTSASTQFSRNEGYSTQYSRQTSKPGK</sequence>
<name>A0ABR2U832_9ROSI</name>
<feature type="compositionally biased region" description="Basic and acidic residues" evidence="1">
    <location>
        <begin position="1"/>
        <end position="17"/>
    </location>
</feature>
<organism evidence="2 3">
    <name type="scientific">Hibiscus sabdariffa</name>
    <name type="common">roselle</name>
    <dbReference type="NCBI Taxonomy" id="183260"/>
    <lineage>
        <taxon>Eukaryota</taxon>
        <taxon>Viridiplantae</taxon>
        <taxon>Streptophyta</taxon>
        <taxon>Embryophyta</taxon>
        <taxon>Tracheophyta</taxon>
        <taxon>Spermatophyta</taxon>
        <taxon>Magnoliopsida</taxon>
        <taxon>eudicotyledons</taxon>
        <taxon>Gunneridae</taxon>
        <taxon>Pentapetalae</taxon>
        <taxon>rosids</taxon>
        <taxon>malvids</taxon>
        <taxon>Malvales</taxon>
        <taxon>Malvaceae</taxon>
        <taxon>Malvoideae</taxon>
        <taxon>Hibiscus</taxon>
    </lineage>
</organism>
<gene>
    <name evidence="2" type="ORF">V6N11_051725</name>
</gene>
<feature type="region of interest" description="Disordered" evidence="1">
    <location>
        <begin position="82"/>
        <end position="120"/>
    </location>
</feature>
<feature type="compositionally biased region" description="Polar residues" evidence="1">
    <location>
        <begin position="91"/>
        <end position="120"/>
    </location>
</feature>
<proteinExistence type="predicted"/>
<keyword evidence="3" id="KW-1185">Reference proteome</keyword>
<comment type="caution">
    <text evidence="2">The sequence shown here is derived from an EMBL/GenBank/DDBJ whole genome shotgun (WGS) entry which is preliminary data.</text>
</comment>
<dbReference type="Proteomes" id="UP001396334">
    <property type="component" value="Unassembled WGS sequence"/>
</dbReference>
<evidence type="ECO:0000313" key="3">
    <source>
        <dbReference type="Proteomes" id="UP001396334"/>
    </source>
</evidence>
<dbReference type="EMBL" id="JBBPBN010000001">
    <property type="protein sequence ID" value="KAK9045820.1"/>
    <property type="molecule type" value="Genomic_DNA"/>
</dbReference>
<evidence type="ECO:0000313" key="2">
    <source>
        <dbReference type="EMBL" id="KAK9045820.1"/>
    </source>
</evidence>